<gene>
    <name evidence="8" type="ORF">A3C26_02205</name>
</gene>
<dbReference type="PANTHER" id="PTHR30093:SF44">
    <property type="entry name" value="TYPE II SECRETION SYSTEM CORE PROTEIN G"/>
    <property type="match status" value="1"/>
</dbReference>
<dbReference type="InterPro" id="IPR000983">
    <property type="entry name" value="Bac_GSPG_pilin"/>
</dbReference>
<keyword evidence="2" id="KW-0488">Methylation</keyword>
<dbReference type="Proteomes" id="UP000177042">
    <property type="component" value="Unassembled WGS sequence"/>
</dbReference>
<evidence type="ECO:0000256" key="3">
    <source>
        <dbReference type="ARBA" id="ARBA00022692"/>
    </source>
</evidence>
<evidence type="ECO:0000256" key="1">
    <source>
        <dbReference type="ARBA" id="ARBA00004167"/>
    </source>
</evidence>
<dbReference type="PANTHER" id="PTHR30093">
    <property type="entry name" value="GENERAL SECRETION PATHWAY PROTEIN G"/>
    <property type="match status" value="1"/>
</dbReference>
<keyword evidence="5 6" id="KW-0472">Membrane</keyword>
<dbReference type="GO" id="GO:0015628">
    <property type="term" value="P:protein secretion by the type II secretion system"/>
    <property type="evidence" value="ECO:0007669"/>
    <property type="project" value="InterPro"/>
</dbReference>
<evidence type="ECO:0000256" key="4">
    <source>
        <dbReference type="ARBA" id="ARBA00022989"/>
    </source>
</evidence>
<dbReference type="InterPro" id="IPR045584">
    <property type="entry name" value="Pilin-like"/>
</dbReference>
<evidence type="ECO:0000256" key="5">
    <source>
        <dbReference type="ARBA" id="ARBA00023136"/>
    </source>
</evidence>
<dbReference type="GO" id="GO:0015627">
    <property type="term" value="C:type II protein secretion system complex"/>
    <property type="evidence" value="ECO:0007669"/>
    <property type="project" value="InterPro"/>
</dbReference>
<dbReference type="EMBL" id="MFCX01000024">
    <property type="protein sequence ID" value="OGE25500.1"/>
    <property type="molecule type" value="Genomic_DNA"/>
</dbReference>
<proteinExistence type="predicted"/>
<accession>A0A1F5JAE1</accession>
<dbReference type="Pfam" id="PF08334">
    <property type="entry name" value="T2SSG"/>
    <property type="match status" value="1"/>
</dbReference>
<evidence type="ECO:0000313" key="9">
    <source>
        <dbReference type="Proteomes" id="UP000177042"/>
    </source>
</evidence>
<feature type="domain" description="Type II secretion system protein GspG C-terminal" evidence="7">
    <location>
        <begin position="37"/>
        <end position="109"/>
    </location>
</feature>
<feature type="transmembrane region" description="Helical" evidence="6">
    <location>
        <begin position="16"/>
        <end position="37"/>
    </location>
</feature>
<keyword evidence="4 6" id="KW-1133">Transmembrane helix</keyword>
<dbReference type="SUPFAM" id="SSF54523">
    <property type="entry name" value="Pili subunits"/>
    <property type="match status" value="1"/>
</dbReference>
<dbReference type="NCBIfam" id="TIGR02532">
    <property type="entry name" value="IV_pilin_GFxxxE"/>
    <property type="match status" value="1"/>
</dbReference>
<name>A0A1F5JAE1_9BACT</name>
<dbReference type="InterPro" id="IPR012902">
    <property type="entry name" value="N_methyl_site"/>
</dbReference>
<keyword evidence="3 6" id="KW-0812">Transmembrane</keyword>
<evidence type="ECO:0000256" key="6">
    <source>
        <dbReference type="SAM" id="Phobius"/>
    </source>
</evidence>
<dbReference type="Gene3D" id="3.30.700.10">
    <property type="entry name" value="Glycoprotein, Type 4 Pilin"/>
    <property type="match status" value="1"/>
</dbReference>
<dbReference type="AlphaFoldDB" id="A0A1F5JAE1"/>
<protein>
    <recommendedName>
        <fullName evidence="7">Type II secretion system protein GspG C-terminal domain-containing protein</fullName>
    </recommendedName>
</protein>
<reference evidence="8 9" key="1">
    <citation type="journal article" date="2016" name="Nat. Commun.">
        <title>Thousands of microbial genomes shed light on interconnected biogeochemical processes in an aquifer system.</title>
        <authorList>
            <person name="Anantharaman K."/>
            <person name="Brown C.T."/>
            <person name="Hug L.A."/>
            <person name="Sharon I."/>
            <person name="Castelle C.J."/>
            <person name="Probst A.J."/>
            <person name="Thomas B.C."/>
            <person name="Singh A."/>
            <person name="Wilkins M.J."/>
            <person name="Karaoz U."/>
            <person name="Brodie E.L."/>
            <person name="Williams K.H."/>
            <person name="Hubbard S.S."/>
            <person name="Banfield J.F."/>
        </authorList>
    </citation>
    <scope>NUCLEOTIDE SEQUENCE [LARGE SCALE GENOMIC DNA]</scope>
</reference>
<evidence type="ECO:0000256" key="2">
    <source>
        <dbReference type="ARBA" id="ARBA00022481"/>
    </source>
</evidence>
<dbReference type="InterPro" id="IPR013545">
    <property type="entry name" value="T2SS_protein-GspG_C"/>
</dbReference>
<sequence>MRNDKYKLLGFTLVELLVVVAIIAVLSIIGMAAYGNVQKNARDAKRKGDIHIIRNALEEYYMDNKSYPITTEYSNTSTNDWTTIVGGAKYYASGKAPVDPINRESFHYIYYSIGKICARMLEIDEKSFCLKATQ</sequence>
<evidence type="ECO:0000313" key="8">
    <source>
        <dbReference type="EMBL" id="OGE25500.1"/>
    </source>
</evidence>
<comment type="caution">
    <text evidence="8">The sequence shown here is derived from an EMBL/GenBank/DDBJ whole genome shotgun (WGS) entry which is preliminary data.</text>
</comment>
<organism evidence="8 9">
    <name type="scientific">Candidatus Daviesbacteria bacterium RIFCSPHIGHO2_02_FULL_39_12</name>
    <dbReference type="NCBI Taxonomy" id="1797770"/>
    <lineage>
        <taxon>Bacteria</taxon>
        <taxon>Candidatus Daviesiibacteriota</taxon>
    </lineage>
</organism>
<dbReference type="PRINTS" id="PR00813">
    <property type="entry name" value="BCTERIALGSPG"/>
</dbReference>
<comment type="subcellular location">
    <subcellularLocation>
        <location evidence="1">Membrane</location>
        <topology evidence="1">Single-pass membrane protein</topology>
    </subcellularLocation>
</comment>
<dbReference type="Pfam" id="PF07963">
    <property type="entry name" value="N_methyl"/>
    <property type="match status" value="1"/>
</dbReference>
<evidence type="ECO:0000259" key="7">
    <source>
        <dbReference type="Pfam" id="PF08334"/>
    </source>
</evidence>
<dbReference type="GO" id="GO:0016020">
    <property type="term" value="C:membrane"/>
    <property type="evidence" value="ECO:0007669"/>
    <property type="project" value="UniProtKB-SubCell"/>
</dbReference>